<proteinExistence type="inferred from homology"/>
<dbReference type="Gene3D" id="1.10.10.10">
    <property type="entry name" value="Winged helix-like DNA-binding domain superfamily/Winged helix DNA-binding domain"/>
    <property type="match status" value="1"/>
</dbReference>
<evidence type="ECO:0000256" key="1">
    <source>
        <dbReference type="ARBA" id="ARBA00093462"/>
    </source>
</evidence>
<keyword evidence="4" id="KW-1185">Reference proteome</keyword>
<dbReference type="InterPro" id="IPR053162">
    <property type="entry name" value="DnaD"/>
</dbReference>
<reference evidence="3 4" key="1">
    <citation type="submission" date="2019-08" db="EMBL/GenBank/DDBJ databases">
        <title>In-depth cultivation of the pig gut microbiome towards novel bacterial diversity and tailored functional studies.</title>
        <authorList>
            <person name="Wylensek D."/>
            <person name="Hitch T.C.A."/>
            <person name="Clavel T."/>
        </authorList>
    </citation>
    <scope>NUCLEOTIDE SEQUENCE [LARGE SCALE GENOMIC DNA]</scope>
    <source>
        <strain evidence="3 4">CA-Schmier-601-WT-3</strain>
    </source>
</reference>
<evidence type="ECO:0000313" key="4">
    <source>
        <dbReference type="Proteomes" id="UP000442619"/>
    </source>
</evidence>
<dbReference type="Proteomes" id="UP000442619">
    <property type="component" value="Unassembled WGS sequence"/>
</dbReference>
<comment type="caution">
    <text evidence="3">The sequence shown here is derived from an EMBL/GenBank/DDBJ whole genome shotgun (WGS) entry which is preliminary data.</text>
</comment>
<evidence type="ECO:0000259" key="2">
    <source>
        <dbReference type="Pfam" id="PF07261"/>
    </source>
</evidence>
<comment type="similarity">
    <text evidence="1">Belongs to the DnaB/DnaD family.</text>
</comment>
<dbReference type="Gene3D" id="1.10.10.630">
    <property type="entry name" value="DnaD domain-like"/>
    <property type="match status" value="1"/>
</dbReference>
<organism evidence="3 4">
    <name type="scientific">Sharpea porci</name>
    <dbReference type="NCBI Taxonomy" id="2652286"/>
    <lineage>
        <taxon>Bacteria</taxon>
        <taxon>Bacillati</taxon>
        <taxon>Bacillota</taxon>
        <taxon>Erysipelotrichia</taxon>
        <taxon>Erysipelotrichales</taxon>
        <taxon>Coprobacillaceae</taxon>
        <taxon>Sharpea</taxon>
    </lineage>
</organism>
<dbReference type="InterPro" id="IPR034829">
    <property type="entry name" value="DnaD-like_sf"/>
</dbReference>
<gene>
    <name evidence="3" type="ORF">FYJ79_00140</name>
</gene>
<evidence type="ECO:0000313" key="3">
    <source>
        <dbReference type="EMBL" id="MST88022.1"/>
    </source>
</evidence>
<dbReference type="AlphaFoldDB" id="A0A844FRC1"/>
<dbReference type="InterPro" id="IPR036388">
    <property type="entry name" value="WH-like_DNA-bd_sf"/>
</dbReference>
<dbReference type="Pfam" id="PF07261">
    <property type="entry name" value="DnaB_2"/>
    <property type="match status" value="1"/>
</dbReference>
<sequence>MNNTLIEYNCIDFHKLLLLKGKQIGLTDQESFILNIMLILHEQGIRLMTPQMIAKYCTSEMRTIDQAMLKFVNERYLDRHNGVLDFKPLFRRLLDEKVEEVKEVNLIERFEDAFGRPLSQTEIEIINSFKRDGYDDQMIVDALLEAVRSNVLNFRYIEKILSNWARYGKKMRNKPIETQTNTAFSDEIKNLEWWKS</sequence>
<dbReference type="EMBL" id="VUNM01000001">
    <property type="protein sequence ID" value="MST88022.1"/>
    <property type="molecule type" value="Genomic_DNA"/>
</dbReference>
<dbReference type="SUPFAM" id="SSF158499">
    <property type="entry name" value="DnaD domain-like"/>
    <property type="match status" value="1"/>
</dbReference>
<name>A0A844FRC1_9FIRM</name>
<dbReference type="PANTHER" id="PTHR37293:SF6">
    <property type="entry name" value="DNA REPLICATION PROTEIN DNAD"/>
    <property type="match status" value="1"/>
</dbReference>
<dbReference type="InterPro" id="IPR006343">
    <property type="entry name" value="DnaB/C_C"/>
</dbReference>
<accession>A0A844FRC1</accession>
<dbReference type="NCBIfam" id="TIGR01446">
    <property type="entry name" value="DnaD_dom"/>
    <property type="match status" value="1"/>
</dbReference>
<protein>
    <submittedName>
        <fullName evidence="3">DnaD domain protein</fullName>
    </submittedName>
</protein>
<dbReference type="RefSeq" id="WP_154513969.1">
    <property type="nucleotide sequence ID" value="NZ_JAQXUV010000022.1"/>
</dbReference>
<dbReference type="PANTHER" id="PTHR37293">
    <property type="entry name" value="PHAGE REPLICATION PROTEIN-RELATED"/>
    <property type="match status" value="1"/>
</dbReference>
<feature type="domain" description="DnaB/C C-terminal" evidence="2">
    <location>
        <begin position="108"/>
        <end position="168"/>
    </location>
</feature>